<gene>
    <name evidence="7" type="ORF">LAMO00422_LOCUS11528</name>
</gene>
<evidence type="ECO:0000256" key="1">
    <source>
        <dbReference type="ARBA" id="ARBA00006787"/>
    </source>
</evidence>
<dbReference type="GO" id="GO:0046872">
    <property type="term" value="F:metal ion binding"/>
    <property type="evidence" value="ECO:0007669"/>
    <property type="project" value="UniProtKB-KW"/>
</dbReference>
<organism evidence="7">
    <name type="scientific">Amorphochlora amoebiformis</name>
    <dbReference type="NCBI Taxonomy" id="1561963"/>
    <lineage>
        <taxon>Eukaryota</taxon>
        <taxon>Sar</taxon>
        <taxon>Rhizaria</taxon>
        <taxon>Cercozoa</taxon>
        <taxon>Chlorarachniophyceae</taxon>
        <taxon>Amorphochlora</taxon>
    </lineage>
</organism>
<sequence length="492" mass="54620">MQHPPTLALFLPTVVLASVSNEPRLGFFLKSASIPSNLSIPSSAARVLEGTAHFRVIPGFFPQGMGFHFDGLATVLKLEFFDGSMELSLKKFESEAGMSYEKCNFFGTGTGPTSARTNICFQNPGVNILPIQSQLWLTTDTNAWGRINPASLDAIPAKVKTINQILNAHPACDHVSKECFVQHPCTAQPMGSSVCFSELKTSPNGIDLEIDTFASGRMNASAILQHSHSPCVTPNYVVSKLDRFELRNPFNQNSGLLRFVSQGMSNSWFIASRPGSNHHASRVTYSKEAFVNNHFMNCFENDQGKVVVDLIATTDLYLDTYFLHSLKKPAPWTQIFAPPLRCIVDPFEGDVECEELLPQDPNLYLDYPTFNPLWKMRPDSEFVYAIAAEGSSQWFDRIIKIDSKTQRIVDDYQAEGTYFTEPSFIPGSKAKYEEDDGYLLSISFSKITNSSFVTILHASSFEILEELPLPGLIPFHAHGVSCIHELGCFANP</sequence>
<feature type="signal peptide" evidence="6">
    <location>
        <begin position="1"/>
        <end position="17"/>
    </location>
</feature>
<evidence type="ECO:0000313" key="7">
    <source>
        <dbReference type="EMBL" id="CAD8452596.1"/>
    </source>
</evidence>
<keyword evidence="4 5" id="KW-0408">Iron</keyword>
<dbReference type="PANTHER" id="PTHR10543:SF24">
    <property type="entry name" value="CAROTENOID ISOMEROOXYGENASE"/>
    <property type="match status" value="1"/>
</dbReference>
<evidence type="ECO:0000256" key="4">
    <source>
        <dbReference type="ARBA" id="ARBA00023004"/>
    </source>
</evidence>
<dbReference type="PANTHER" id="PTHR10543">
    <property type="entry name" value="BETA-CAROTENE DIOXYGENASE"/>
    <property type="match status" value="1"/>
</dbReference>
<evidence type="ECO:0000256" key="5">
    <source>
        <dbReference type="PIRSR" id="PIRSR604294-1"/>
    </source>
</evidence>
<feature type="binding site" evidence="5">
    <location>
        <position position="228"/>
    </location>
    <ligand>
        <name>Fe cation</name>
        <dbReference type="ChEBI" id="CHEBI:24875"/>
        <note>catalytic</note>
    </ligand>
</feature>
<name>A0A7S0H0E4_9EUKA</name>
<evidence type="ECO:0000256" key="6">
    <source>
        <dbReference type="SAM" id="SignalP"/>
    </source>
</evidence>
<feature type="binding site" evidence="5">
    <location>
        <position position="294"/>
    </location>
    <ligand>
        <name>Fe cation</name>
        <dbReference type="ChEBI" id="CHEBI:24875"/>
        <note>catalytic</note>
    </ligand>
</feature>
<dbReference type="AlphaFoldDB" id="A0A7S0H0E4"/>
<protein>
    <recommendedName>
        <fullName evidence="8">Carotenoid oxygenase</fullName>
    </recommendedName>
</protein>
<reference evidence="7" key="1">
    <citation type="submission" date="2021-01" db="EMBL/GenBank/DDBJ databases">
        <authorList>
            <person name="Corre E."/>
            <person name="Pelletier E."/>
            <person name="Niang G."/>
            <person name="Scheremetjew M."/>
            <person name="Finn R."/>
            <person name="Kale V."/>
            <person name="Holt S."/>
            <person name="Cochrane G."/>
            <person name="Meng A."/>
            <person name="Brown T."/>
            <person name="Cohen L."/>
        </authorList>
    </citation>
    <scope>NUCLEOTIDE SEQUENCE</scope>
    <source>
        <strain evidence="7">CCMP2058</strain>
    </source>
</reference>
<evidence type="ECO:0000256" key="3">
    <source>
        <dbReference type="ARBA" id="ARBA00023002"/>
    </source>
</evidence>
<evidence type="ECO:0000256" key="2">
    <source>
        <dbReference type="ARBA" id="ARBA00022723"/>
    </source>
</evidence>
<feature type="binding site" evidence="5">
    <location>
        <position position="478"/>
    </location>
    <ligand>
        <name>Fe cation</name>
        <dbReference type="ChEBI" id="CHEBI:24875"/>
        <note>catalytic</note>
    </ligand>
</feature>
<feature type="binding site" evidence="5">
    <location>
        <position position="169"/>
    </location>
    <ligand>
        <name>Fe cation</name>
        <dbReference type="ChEBI" id="CHEBI:24875"/>
        <note>catalytic</note>
    </ligand>
</feature>
<feature type="chain" id="PRO_5031572125" description="Carotenoid oxygenase" evidence="6">
    <location>
        <begin position="18"/>
        <end position="492"/>
    </location>
</feature>
<comment type="similarity">
    <text evidence="1">Belongs to the carotenoid oxygenase family.</text>
</comment>
<keyword evidence="3" id="KW-0560">Oxidoreductase</keyword>
<dbReference type="InterPro" id="IPR004294">
    <property type="entry name" value="Carotenoid_Oase"/>
</dbReference>
<dbReference type="EMBL" id="HBEM01016786">
    <property type="protein sequence ID" value="CAD8452596.1"/>
    <property type="molecule type" value="Transcribed_RNA"/>
</dbReference>
<accession>A0A7S0H0E4</accession>
<proteinExistence type="inferred from homology"/>
<dbReference type="Pfam" id="PF03055">
    <property type="entry name" value="RPE65"/>
    <property type="match status" value="1"/>
</dbReference>
<evidence type="ECO:0008006" key="8">
    <source>
        <dbReference type="Google" id="ProtNLM"/>
    </source>
</evidence>
<comment type="cofactor">
    <cofactor evidence="5">
        <name>Fe(2+)</name>
        <dbReference type="ChEBI" id="CHEBI:29033"/>
    </cofactor>
    <text evidence="5">Binds 1 Fe(2+) ion per subunit.</text>
</comment>
<keyword evidence="2 5" id="KW-0479">Metal-binding</keyword>
<keyword evidence="6" id="KW-0732">Signal</keyword>
<dbReference type="GO" id="GO:0010436">
    <property type="term" value="F:carotenoid dioxygenase activity"/>
    <property type="evidence" value="ECO:0007669"/>
    <property type="project" value="TreeGrafter"/>
</dbReference>
<dbReference type="GO" id="GO:0016121">
    <property type="term" value="P:carotene catabolic process"/>
    <property type="evidence" value="ECO:0007669"/>
    <property type="project" value="TreeGrafter"/>
</dbReference>